<dbReference type="Proteomes" id="UP000192923">
    <property type="component" value="Unassembled WGS sequence"/>
</dbReference>
<dbReference type="STRING" id="1760988.SAMN02949497_3187"/>
<keyword evidence="3" id="KW-1185">Reference proteome</keyword>
<protein>
    <recommendedName>
        <fullName evidence="4">LexA-binding, inner membrane-associated hydrolase</fullName>
    </recommendedName>
</protein>
<feature type="transmembrane region" description="Helical" evidence="1">
    <location>
        <begin position="99"/>
        <end position="118"/>
    </location>
</feature>
<feature type="transmembrane region" description="Helical" evidence="1">
    <location>
        <begin position="138"/>
        <end position="168"/>
    </location>
</feature>
<dbReference type="OrthoDB" id="272996at2"/>
<name>A0A1Y6D5I6_9GAMM</name>
<sequence>MPFTPFHLGPGLALKAVGGRHFSLTLFGAAQVAMDVEPLFHLLRGDAILHGPTHSYAGATLIAFATLALGWPFCRMILAGWNRVAGLRGLGGLRVAAEIGRIPALTGAFLGTYSHVFLDSLMHADMRPWWPFAAGNGLLHAIPVGWLHLLCLGLGGVGGMVLVAVFVWHKIAIEV</sequence>
<keyword evidence="1" id="KW-1133">Transmembrane helix</keyword>
<keyword evidence="1" id="KW-0472">Membrane</keyword>
<evidence type="ECO:0000256" key="1">
    <source>
        <dbReference type="SAM" id="Phobius"/>
    </source>
</evidence>
<accession>A0A1Y6D5I6</accession>
<evidence type="ECO:0000313" key="2">
    <source>
        <dbReference type="EMBL" id="SMF95812.1"/>
    </source>
</evidence>
<evidence type="ECO:0008006" key="4">
    <source>
        <dbReference type="Google" id="ProtNLM"/>
    </source>
</evidence>
<dbReference type="RefSeq" id="WP_085214348.1">
    <property type="nucleotide sequence ID" value="NZ_FXAM01000001.1"/>
</dbReference>
<organism evidence="2 3">
    <name type="scientific">Methylomagnum ishizawai</name>
    <dbReference type="NCBI Taxonomy" id="1760988"/>
    <lineage>
        <taxon>Bacteria</taxon>
        <taxon>Pseudomonadati</taxon>
        <taxon>Pseudomonadota</taxon>
        <taxon>Gammaproteobacteria</taxon>
        <taxon>Methylococcales</taxon>
        <taxon>Methylococcaceae</taxon>
        <taxon>Methylomagnum</taxon>
    </lineage>
</organism>
<reference evidence="2 3" key="1">
    <citation type="submission" date="2016-12" db="EMBL/GenBank/DDBJ databases">
        <authorList>
            <person name="Song W.-J."/>
            <person name="Kurnit D.M."/>
        </authorList>
    </citation>
    <scope>NUCLEOTIDE SEQUENCE [LARGE SCALE GENOMIC DNA]</scope>
    <source>
        <strain evidence="2 3">175</strain>
    </source>
</reference>
<feature type="transmembrane region" description="Helical" evidence="1">
    <location>
        <begin position="56"/>
        <end position="78"/>
    </location>
</feature>
<proteinExistence type="predicted"/>
<dbReference type="EMBL" id="FXAM01000001">
    <property type="protein sequence ID" value="SMF95812.1"/>
    <property type="molecule type" value="Genomic_DNA"/>
</dbReference>
<keyword evidence="1" id="KW-0812">Transmembrane</keyword>
<evidence type="ECO:0000313" key="3">
    <source>
        <dbReference type="Proteomes" id="UP000192923"/>
    </source>
</evidence>
<gene>
    <name evidence="2" type="ORF">SAMN02949497_3187</name>
</gene>
<dbReference type="AlphaFoldDB" id="A0A1Y6D5I6"/>